<sequence>MWFGVLGELLALRDGRRVELPAGRARAMLTVLLVELGEVVPLRVLSERVWGPDAPPRAGNTLRAYASRLREALPGVEVERTGDGYRLSVPEEDVDLHRFRALAARDPGAALALWRGTPLSEVDSPWADDARTALLAERLSVALDHNDVQLRDAGHGGLLPNLLSCEVEDPAHERQIGQVLLGLYGSRSAPSGPVPRELPEAPTGFVGRGGELAALERRFAIQREEGAVTLSVHGRRGVGKSWLALRWAHDNLDRFPDGQRYVDLSGPSVEPAESEGRMLLVLDNAREVSQLQPFLPDDPACTVLVTSREAITVGGAQPLRLDPLGERHARDLITEHLGAQRVQAEPAAVNELLSYCDGLPLSLGIITARAGAAPLAELAKQLREYAAQLAWLDADDAELNLRVVLTVNQSPAAPGEPGRLRSLG</sequence>
<dbReference type="InterPro" id="IPR051677">
    <property type="entry name" value="AfsR-DnrI-RedD_regulator"/>
</dbReference>
<feature type="DNA-binding region" description="OmpR/PhoB-type" evidence="5">
    <location>
        <begin position="1"/>
        <end position="89"/>
    </location>
</feature>
<feature type="domain" description="OmpR/PhoB-type" evidence="6">
    <location>
        <begin position="1"/>
        <end position="89"/>
    </location>
</feature>
<comment type="caution">
    <text evidence="7">The sequence shown here is derived from an EMBL/GenBank/DDBJ whole genome shotgun (WGS) entry which is preliminary data.</text>
</comment>
<organism evidence="7 8">
    <name type="scientific">Allokutzneria multivorans</name>
    <dbReference type="NCBI Taxonomy" id="1142134"/>
    <lineage>
        <taxon>Bacteria</taxon>
        <taxon>Bacillati</taxon>
        <taxon>Actinomycetota</taxon>
        <taxon>Actinomycetes</taxon>
        <taxon>Pseudonocardiales</taxon>
        <taxon>Pseudonocardiaceae</taxon>
        <taxon>Allokutzneria</taxon>
    </lineage>
</organism>
<evidence type="ECO:0000256" key="1">
    <source>
        <dbReference type="ARBA" id="ARBA00005820"/>
    </source>
</evidence>
<keyword evidence="8" id="KW-1185">Reference proteome</keyword>
<dbReference type="InterPro" id="IPR027417">
    <property type="entry name" value="P-loop_NTPase"/>
</dbReference>
<accession>A0ABP7RXM4</accession>
<proteinExistence type="inferred from homology"/>
<evidence type="ECO:0000256" key="5">
    <source>
        <dbReference type="PROSITE-ProRule" id="PRU01091"/>
    </source>
</evidence>
<evidence type="ECO:0000259" key="6">
    <source>
        <dbReference type="PROSITE" id="PS51755"/>
    </source>
</evidence>
<dbReference type="PANTHER" id="PTHR35807:SF1">
    <property type="entry name" value="TRANSCRIPTIONAL REGULATOR REDD"/>
    <property type="match status" value="1"/>
</dbReference>
<dbReference type="InterPro" id="IPR016032">
    <property type="entry name" value="Sig_transdc_resp-reg_C-effctor"/>
</dbReference>
<evidence type="ECO:0000256" key="4">
    <source>
        <dbReference type="ARBA" id="ARBA00023163"/>
    </source>
</evidence>
<evidence type="ECO:0000256" key="3">
    <source>
        <dbReference type="ARBA" id="ARBA00023125"/>
    </source>
</evidence>
<comment type="similarity">
    <text evidence="1">Belongs to the AfsR/DnrI/RedD regulatory family.</text>
</comment>
<dbReference type="Gene3D" id="1.10.10.10">
    <property type="entry name" value="Winged helix-like DNA-binding domain superfamily/Winged helix DNA-binding domain"/>
    <property type="match status" value="1"/>
</dbReference>
<dbReference type="Proteomes" id="UP001501747">
    <property type="component" value="Unassembled WGS sequence"/>
</dbReference>
<dbReference type="SUPFAM" id="SSF52540">
    <property type="entry name" value="P-loop containing nucleoside triphosphate hydrolases"/>
    <property type="match status" value="1"/>
</dbReference>
<dbReference type="InterPro" id="IPR005158">
    <property type="entry name" value="BTAD"/>
</dbReference>
<dbReference type="Gene3D" id="3.40.50.300">
    <property type="entry name" value="P-loop containing nucleotide triphosphate hydrolases"/>
    <property type="match status" value="2"/>
</dbReference>
<dbReference type="SMART" id="SM00862">
    <property type="entry name" value="Trans_reg_C"/>
    <property type="match status" value="1"/>
</dbReference>
<dbReference type="InterPro" id="IPR011990">
    <property type="entry name" value="TPR-like_helical_dom_sf"/>
</dbReference>
<dbReference type="RefSeq" id="WP_344874173.1">
    <property type="nucleotide sequence ID" value="NZ_BAABAL010000007.1"/>
</dbReference>
<keyword evidence="3 5" id="KW-0238">DNA-binding</keyword>
<dbReference type="InterPro" id="IPR001867">
    <property type="entry name" value="OmpR/PhoB-type_DNA-bd"/>
</dbReference>
<evidence type="ECO:0000256" key="2">
    <source>
        <dbReference type="ARBA" id="ARBA00023015"/>
    </source>
</evidence>
<dbReference type="PANTHER" id="PTHR35807">
    <property type="entry name" value="TRANSCRIPTIONAL REGULATOR REDD-RELATED"/>
    <property type="match status" value="1"/>
</dbReference>
<dbReference type="Pfam" id="PF03704">
    <property type="entry name" value="BTAD"/>
    <property type="match status" value="1"/>
</dbReference>
<dbReference type="SUPFAM" id="SSF46894">
    <property type="entry name" value="C-terminal effector domain of the bipartite response regulators"/>
    <property type="match status" value="1"/>
</dbReference>
<dbReference type="SMART" id="SM01043">
    <property type="entry name" value="BTAD"/>
    <property type="match status" value="1"/>
</dbReference>
<name>A0ABP7RXM4_9PSEU</name>
<keyword evidence="2" id="KW-0805">Transcription regulation</keyword>
<protein>
    <recommendedName>
        <fullName evidence="6">OmpR/PhoB-type domain-containing protein</fullName>
    </recommendedName>
</protein>
<dbReference type="InterPro" id="IPR036388">
    <property type="entry name" value="WH-like_DNA-bd_sf"/>
</dbReference>
<dbReference type="Gene3D" id="1.25.40.10">
    <property type="entry name" value="Tetratricopeptide repeat domain"/>
    <property type="match status" value="1"/>
</dbReference>
<evidence type="ECO:0000313" key="8">
    <source>
        <dbReference type="Proteomes" id="UP001501747"/>
    </source>
</evidence>
<reference evidence="8" key="1">
    <citation type="journal article" date="2019" name="Int. J. Syst. Evol. Microbiol.">
        <title>The Global Catalogue of Microorganisms (GCM) 10K type strain sequencing project: providing services to taxonomists for standard genome sequencing and annotation.</title>
        <authorList>
            <consortium name="The Broad Institute Genomics Platform"/>
            <consortium name="The Broad Institute Genome Sequencing Center for Infectious Disease"/>
            <person name="Wu L."/>
            <person name="Ma J."/>
        </authorList>
    </citation>
    <scope>NUCLEOTIDE SEQUENCE [LARGE SCALE GENOMIC DNA]</scope>
    <source>
        <strain evidence="8">JCM 17342</strain>
    </source>
</reference>
<dbReference type="PROSITE" id="PS51755">
    <property type="entry name" value="OMPR_PHOB"/>
    <property type="match status" value="1"/>
</dbReference>
<keyword evidence="4" id="KW-0804">Transcription</keyword>
<evidence type="ECO:0000313" key="7">
    <source>
        <dbReference type="EMBL" id="GAA4003569.1"/>
    </source>
</evidence>
<gene>
    <name evidence="7" type="ORF">GCM10022247_25590</name>
</gene>
<dbReference type="EMBL" id="BAABAL010000007">
    <property type="protein sequence ID" value="GAA4003569.1"/>
    <property type="molecule type" value="Genomic_DNA"/>
</dbReference>